<reference evidence="2" key="3">
    <citation type="submission" date="2025-09" db="UniProtKB">
        <authorList>
            <consortium name="Ensembl"/>
        </authorList>
    </citation>
    <scope>IDENTIFICATION</scope>
</reference>
<proteinExistence type="predicted"/>
<protein>
    <submittedName>
        <fullName evidence="2">Uncharacterized protein</fullName>
    </submittedName>
</protein>
<dbReference type="AlphaFoldDB" id="A0A493TF09"/>
<feature type="region of interest" description="Disordered" evidence="1">
    <location>
        <begin position="153"/>
        <end position="180"/>
    </location>
</feature>
<reference evidence="2" key="2">
    <citation type="submission" date="2025-08" db="UniProtKB">
        <authorList>
            <consortium name="Ensembl"/>
        </authorList>
    </citation>
    <scope>IDENTIFICATION</scope>
</reference>
<accession>A0A493TF09</accession>
<name>A0A493TF09_ANAPP</name>
<evidence type="ECO:0000313" key="2">
    <source>
        <dbReference type="Ensembl" id="ENSAPLP00000024424.1"/>
    </source>
</evidence>
<dbReference type="Proteomes" id="UP000016666">
    <property type="component" value="Unassembled WGS sequence"/>
</dbReference>
<feature type="compositionally biased region" description="Basic residues" evidence="1">
    <location>
        <begin position="162"/>
        <end position="180"/>
    </location>
</feature>
<dbReference type="Ensembl" id="ENSAPLT00000030575.1">
    <property type="protein sequence ID" value="ENSAPLP00000024424.1"/>
    <property type="gene ID" value="ENSAPLG00000030355.1"/>
</dbReference>
<organism evidence="2 3">
    <name type="scientific">Anas platyrhynchos platyrhynchos</name>
    <name type="common">Northern mallard</name>
    <dbReference type="NCBI Taxonomy" id="8840"/>
    <lineage>
        <taxon>Eukaryota</taxon>
        <taxon>Metazoa</taxon>
        <taxon>Chordata</taxon>
        <taxon>Craniata</taxon>
        <taxon>Vertebrata</taxon>
        <taxon>Euteleostomi</taxon>
        <taxon>Archelosauria</taxon>
        <taxon>Archosauria</taxon>
        <taxon>Dinosauria</taxon>
        <taxon>Saurischia</taxon>
        <taxon>Theropoda</taxon>
        <taxon>Coelurosauria</taxon>
        <taxon>Aves</taxon>
        <taxon>Neognathae</taxon>
        <taxon>Galloanserae</taxon>
        <taxon>Anseriformes</taxon>
        <taxon>Anatidae</taxon>
        <taxon>Anatinae</taxon>
        <taxon>Anas</taxon>
    </lineage>
</organism>
<evidence type="ECO:0000256" key="1">
    <source>
        <dbReference type="SAM" id="MobiDB-lite"/>
    </source>
</evidence>
<keyword evidence="3" id="KW-1185">Reference proteome</keyword>
<evidence type="ECO:0000313" key="3">
    <source>
        <dbReference type="Proteomes" id="UP000016666"/>
    </source>
</evidence>
<reference evidence="3" key="1">
    <citation type="submission" date="2017-10" db="EMBL/GenBank/DDBJ databases">
        <title>A new Pekin duck reference genome.</title>
        <authorList>
            <person name="Hou Z.-C."/>
            <person name="Zhou Z.-K."/>
            <person name="Zhu F."/>
            <person name="Hou S.-S."/>
        </authorList>
    </citation>
    <scope>NUCLEOTIDE SEQUENCE [LARGE SCALE GENOMIC DNA]</scope>
</reference>
<sequence length="180" mass="20011">KLAQDRRKKRGRGSRIAGCSGEVWSRTLCPFLGTLHPFFRDLSPFFKDPLSFLGTFRPAPASYRGPQAPSSLPRCLKSPFFEQKIKATSVQATFYPQIKWGTHCHKRRVCPGLPKSPRPASCEPLRRLCSTKVPKIWGFGGKKGSPPWLSPSLAVSACPPRSPRRPNRRGNRRARGCAAG</sequence>